<evidence type="ECO:0000313" key="1">
    <source>
        <dbReference type="EMBL" id="PHT94266.1"/>
    </source>
</evidence>
<keyword evidence="2" id="KW-1185">Reference proteome</keyword>
<reference evidence="1 2" key="2">
    <citation type="journal article" date="2017" name="Genome Biol.">
        <title>New reference genome sequences of hot pepper reveal the massive evolution of plant disease-resistance genes by retroduplication.</title>
        <authorList>
            <person name="Kim S."/>
            <person name="Park J."/>
            <person name="Yeom S.I."/>
            <person name="Kim Y.M."/>
            <person name="Seo E."/>
            <person name="Kim K.T."/>
            <person name="Kim M.S."/>
            <person name="Lee J.M."/>
            <person name="Cheong K."/>
            <person name="Shin H.S."/>
            <person name="Kim S.B."/>
            <person name="Han K."/>
            <person name="Lee J."/>
            <person name="Park M."/>
            <person name="Lee H.A."/>
            <person name="Lee H.Y."/>
            <person name="Lee Y."/>
            <person name="Oh S."/>
            <person name="Lee J.H."/>
            <person name="Choi E."/>
            <person name="Choi E."/>
            <person name="Lee S.E."/>
            <person name="Jeon J."/>
            <person name="Kim H."/>
            <person name="Choi G."/>
            <person name="Song H."/>
            <person name="Lee J."/>
            <person name="Lee S.C."/>
            <person name="Kwon J.K."/>
            <person name="Lee H.Y."/>
            <person name="Koo N."/>
            <person name="Hong Y."/>
            <person name="Kim R.W."/>
            <person name="Kang W.H."/>
            <person name="Huh J.H."/>
            <person name="Kang B.C."/>
            <person name="Yang T.J."/>
            <person name="Lee Y.H."/>
            <person name="Bennetzen J.L."/>
            <person name="Choi D."/>
        </authorList>
    </citation>
    <scope>NUCLEOTIDE SEQUENCE [LARGE SCALE GENOMIC DNA]</scope>
    <source>
        <strain evidence="2">cv. CM334</strain>
    </source>
</reference>
<organism evidence="1 2">
    <name type="scientific">Capsicum annuum</name>
    <name type="common">Capsicum pepper</name>
    <dbReference type="NCBI Taxonomy" id="4072"/>
    <lineage>
        <taxon>Eukaryota</taxon>
        <taxon>Viridiplantae</taxon>
        <taxon>Streptophyta</taxon>
        <taxon>Embryophyta</taxon>
        <taxon>Tracheophyta</taxon>
        <taxon>Spermatophyta</taxon>
        <taxon>Magnoliopsida</taxon>
        <taxon>eudicotyledons</taxon>
        <taxon>Gunneridae</taxon>
        <taxon>Pentapetalae</taxon>
        <taxon>asterids</taxon>
        <taxon>lamiids</taxon>
        <taxon>Solanales</taxon>
        <taxon>Solanaceae</taxon>
        <taxon>Solanoideae</taxon>
        <taxon>Capsiceae</taxon>
        <taxon>Capsicum</taxon>
    </lineage>
</organism>
<protein>
    <submittedName>
        <fullName evidence="1">Uncharacterized protein</fullName>
    </submittedName>
</protein>
<accession>A0A2G3AJ43</accession>
<name>A0A2G3AJ43_CAPAN</name>
<dbReference type="Gramene" id="PHT94266">
    <property type="protein sequence ID" value="PHT94266"/>
    <property type="gene ID" value="T459_02148"/>
</dbReference>
<dbReference type="EMBL" id="AYRZ02000001">
    <property type="protein sequence ID" value="PHT94266.1"/>
    <property type="molecule type" value="Genomic_DNA"/>
</dbReference>
<gene>
    <name evidence="1" type="ORF">T459_02148</name>
</gene>
<comment type="caution">
    <text evidence="1">The sequence shown here is derived from an EMBL/GenBank/DDBJ whole genome shotgun (WGS) entry which is preliminary data.</text>
</comment>
<dbReference type="Proteomes" id="UP000222542">
    <property type="component" value="Unassembled WGS sequence"/>
</dbReference>
<dbReference type="AlphaFoldDB" id="A0A2G3AJ43"/>
<reference evidence="1 2" key="1">
    <citation type="journal article" date="2014" name="Nat. Genet.">
        <title>Genome sequence of the hot pepper provides insights into the evolution of pungency in Capsicum species.</title>
        <authorList>
            <person name="Kim S."/>
            <person name="Park M."/>
            <person name="Yeom S.I."/>
            <person name="Kim Y.M."/>
            <person name="Lee J.M."/>
            <person name="Lee H.A."/>
            <person name="Seo E."/>
            <person name="Choi J."/>
            <person name="Cheong K."/>
            <person name="Kim K.T."/>
            <person name="Jung K."/>
            <person name="Lee G.W."/>
            <person name="Oh S.K."/>
            <person name="Bae C."/>
            <person name="Kim S.B."/>
            <person name="Lee H.Y."/>
            <person name="Kim S.Y."/>
            <person name="Kim M.S."/>
            <person name="Kang B.C."/>
            <person name="Jo Y.D."/>
            <person name="Yang H.B."/>
            <person name="Jeong H.J."/>
            <person name="Kang W.H."/>
            <person name="Kwon J.K."/>
            <person name="Shin C."/>
            <person name="Lim J.Y."/>
            <person name="Park J.H."/>
            <person name="Huh J.H."/>
            <person name="Kim J.S."/>
            <person name="Kim B.D."/>
            <person name="Cohen O."/>
            <person name="Paran I."/>
            <person name="Suh M.C."/>
            <person name="Lee S.B."/>
            <person name="Kim Y.K."/>
            <person name="Shin Y."/>
            <person name="Noh S.J."/>
            <person name="Park J."/>
            <person name="Seo Y.S."/>
            <person name="Kwon S.Y."/>
            <person name="Kim H.A."/>
            <person name="Park J.M."/>
            <person name="Kim H.J."/>
            <person name="Choi S.B."/>
            <person name="Bosland P.W."/>
            <person name="Reeves G."/>
            <person name="Jo S.H."/>
            <person name="Lee B.W."/>
            <person name="Cho H.T."/>
            <person name="Choi H.S."/>
            <person name="Lee M.S."/>
            <person name="Yu Y."/>
            <person name="Do Choi Y."/>
            <person name="Park B.S."/>
            <person name="van Deynze A."/>
            <person name="Ashrafi H."/>
            <person name="Hill T."/>
            <person name="Kim W.T."/>
            <person name="Pai H.S."/>
            <person name="Ahn H.K."/>
            <person name="Yeam I."/>
            <person name="Giovannoni J.J."/>
            <person name="Rose J.K."/>
            <person name="Sorensen I."/>
            <person name="Lee S.J."/>
            <person name="Kim R.W."/>
            <person name="Choi I.Y."/>
            <person name="Choi B.S."/>
            <person name="Lim J.S."/>
            <person name="Lee Y.H."/>
            <person name="Choi D."/>
        </authorList>
    </citation>
    <scope>NUCLEOTIDE SEQUENCE [LARGE SCALE GENOMIC DNA]</scope>
    <source>
        <strain evidence="2">cv. CM334</strain>
    </source>
</reference>
<sequence length="79" mass="8994">MLRKPAKHCRRARRLALSFSLFARSMAWIASNSMVTHKLSIWSFSSPLHTQLVRTDEEETGDDVLPYGGKEVVFTLSLD</sequence>
<proteinExistence type="predicted"/>
<evidence type="ECO:0000313" key="2">
    <source>
        <dbReference type="Proteomes" id="UP000222542"/>
    </source>
</evidence>